<evidence type="ECO:0000313" key="4">
    <source>
        <dbReference type="EMBL" id="CAF3840974.1"/>
    </source>
</evidence>
<dbReference type="EMBL" id="CAJOBJ010003246">
    <property type="protein sequence ID" value="CAF3958398.1"/>
    <property type="molecule type" value="Genomic_DNA"/>
</dbReference>
<evidence type="ECO:0000313" key="5">
    <source>
        <dbReference type="EMBL" id="CAF3952232.1"/>
    </source>
</evidence>
<name>A0A815QNL7_9BILA</name>
<dbReference type="Proteomes" id="UP000681967">
    <property type="component" value="Unassembled WGS sequence"/>
</dbReference>
<dbReference type="EMBL" id="CAJNOW010001429">
    <property type="protein sequence ID" value="CAF1316215.1"/>
    <property type="molecule type" value="Genomic_DNA"/>
</dbReference>
<evidence type="ECO:0000313" key="1">
    <source>
        <dbReference type="EMBL" id="CAF1316215.1"/>
    </source>
</evidence>
<accession>A0A815QNL7</accession>
<evidence type="ECO:0000313" key="3">
    <source>
        <dbReference type="EMBL" id="CAF2252045.1"/>
    </source>
</evidence>
<dbReference type="EMBL" id="CAJOBI010000716">
    <property type="protein sequence ID" value="CAF3840974.1"/>
    <property type="molecule type" value="Genomic_DNA"/>
</dbReference>
<comment type="caution">
    <text evidence="2">The sequence shown here is derived from an EMBL/GenBank/DDBJ whole genome shotgun (WGS) entry which is preliminary data.</text>
</comment>
<dbReference type="AlphaFoldDB" id="A0A815QNL7"/>
<dbReference type="Proteomes" id="UP000663834">
    <property type="component" value="Unassembled WGS sequence"/>
</dbReference>
<proteinExistence type="predicted"/>
<protein>
    <submittedName>
        <fullName evidence="2">Uncharacterized protein</fullName>
    </submittedName>
</protein>
<dbReference type="EMBL" id="CAJNRE010021157">
    <property type="protein sequence ID" value="CAF2252045.1"/>
    <property type="molecule type" value="Genomic_DNA"/>
</dbReference>
<dbReference type="Proteomes" id="UP000663855">
    <property type="component" value="Unassembled WGS sequence"/>
</dbReference>
<evidence type="ECO:0000313" key="6">
    <source>
        <dbReference type="EMBL" id="CAF3958398.1"/>
    </source>
</evidence>
<dbReference type="EMBL" id="CAJNOV010011828">
    <property type="protein sequence ID" value="CAF1464497.1"/>
    <property type="molecule type" value="Genomic_DNA"/>
</dbReference>
<gene>
    <name evidence="5" type="ORF">BYL167_LOCUS11081</name>
    <name evidence="2" type="ORF">CJN711_LOCUS25296</name>
    <name evidence="6" type="ORF">GIL414_LOCUS9479</name>
    <name evidence="1" type="ORF">KQP761_LOCUS5509</name>
    <name evidence="3" type="ORF">MBJ925_LOCUS37938</name>
    <name evidence="4" type="ORF">SMN809_LOCUS3438</name>
</gene>
<dbReference type="Proteomes" id="UP000676336">
    <property type="component" value="Unassembled WGS sequence"/>
</dbReference>
<organism evidence="2 7">
    <name type="scientific">Rotaria magnacalcarata</name>
    <dbReference type="NCBI Taxonomy" id="392030"/>
    <lineage>
        <taxon>Eukaryota</taxon>
        <taxon>Metazoa</taxon>
        <taxon>Spiralia</taxon>
        <taxon>Gnathifera</taxon>
        <taxon>Rotifera</taxon>
        <taxon>Eurotatoria</taxon>
        <taxon>Bdelloidea</taxon>
        <taxon>Philodinida</taxon>
        <taxon>Philodinidae</taxon>
        <taxon>Rotaria</taxon>
    </lineage>
</organism>
<dbReference type="Proteomes" id="UP000681720">
    <property type="component" value="Unassembled WGS sequence"/>
</dbReference>
<reference evidence="2" key="1">
    <citation type="submission" date="2021-02" db="EMBL/GenBank/DDBJ databases">
        <authorList>
            <person name="Nowell W R."/>
        </authorList>
    </citation>
    <scope>NUCLEOTIDE SEQUENCE</scope>
</reference>
<dbReference type="OrthoDB" id="9978140at2759"/>
<sequence>MTCQHPGCSFGIFSSCINHCMQNVCLEHLIEHGDIFISDFTDLLNRLDKSTCIVMKETNLAAKQIVQRREYEIARINRMYDEEQKGIRKRLAFAETANTFLKDKQDKLIICKQQNKCHLSQHDIEQIKLYATVIRNPPEEKQEKEEKTIINVDTMNESNTMSKSFRGTYSCPLFRPNAFGITTEHKIRFNCYGSSFIKCNLVSHFENYHRMLPEYAQRLKNAIVNGQLPDEVKLFSDDEIIYNQEYLINCPLTNGTNVFGAQSSLSKFMHLPCTKKQLLLTSMMSHFHCYHRMKYSVAKKIFMAMKTKSLTSDSVLFEPNERIAKNLRKKR</sequence>
<dbReference type="EMBL" id="CAJOBH010003428">
    <property type="protein sequence ID" value="CAF3952232.1"/>
    <property type="molecule type" value="Genomic_DNA"/>
</dbReference>
<evidence type="ECO:0000313" key="7">
    <source>
        <dbReference type="Proteomes" id="UP000663855"/>
    </source>
</evidence>
<dbReference type="Proteomes" id="UP000663824">
    <property type="component" value="Unassembled WGS sequence"/>
</dbReference>
<evidence type="ECO:0000313" key="2">
    <source>
        <dbReference type="EMBL" id="CAF1464497.1"/>
    </source>
</evidence>